<dbReference type="Gene3D" id="1.10.10.10">
    <property type="entry name" value="Winged helix-like DNA-binding domain superfamily/Winged helix DNA-binding domain"/>
    <property type="match status" value="1"/>
</dbReference>
<dbReference type="SMART" id="SM00316">
    <property type="entry name" value="S1"/>
    <property type="match status" value="3"/>
</dbReference>
<reference evidence="3 4" key="1">
    <citation type="submission" date="2020-08" db="EMBL/GenBank/DDBJ databases">
        <title>Genomic Encyclopedia of Type Strains, Phase IV (KMG-IV): sequencing the most valuable type-strain genomes for metagenomic binning, comparative biology and taxonomic classification.</title>
        <authorList>
            <person name="Goeker M."/>
        </authorList>
    </citation>
    <scope>NUCLEOTIDE SEQUENCE [LARGE SCALE GENOMIC DNA]</scope>
    <source>
        <strain evidence="3 4">DSM 12252</strain>
    </source>
</reference>
<evidence type="ECO:0000256" key="1">
    <source>
        <dbReference type="PIRNR" id="PIRNR012524"/>
    </source>
</evidence>
<feature type="domain" description="S1 motif" evidence="2">
    <location>
        <begin position="3"/>
        <end position="64"/>
    </location>
</feature>
<dbReference type="InterPro" id="IPR014464">
    <property type="entry name" value="CvfB_fam"/>
</dbReference>
<feature type="domain" description="S1 motif" evidence="2">
    <location>
        <begin position="69"/>
        <end position="132"/>
    </location>
</feature>
<evidence type="ECO:0000313" key="4">
    <source>
        <dbReference type="Proteomes" id="UP000590740"/>
    </source>
</evidence>
<dbReference type="PANTHER" id="PTHR37296:SF1">
    <property type="entry name" value="CONSERVED VIRULENCE FACTOR B"/>
    <property type="match status" value="1"/>
</dbReference>
<dbReference type="InterPro" id="IPR003029">
    <property type="entry name" value="S1_domain"/>
</dbReference>
<dbReference type="InterPro" id="IPR040764">
    <property type="entry name" value="CvfB_WH"/>
</dbReference>
<feature type="domain" description="S1 motif" evidence="2">
    <location>
        <begin position="145"/>
        <end position="207"/>
    </location>
</feature>
<dbReference type="InterPro" id="IPR012340">
    <property type="entry name" value="NA-bd_OB-fold"/>
</dbReference>
<evidence type="ECO:0000313" key="3">
    <source>
        <dbReference type="EMBL" id="MBB5034273.1"/>
    </source>
</evidence>
<comment type="similarity">
    <text evidence="1">Belongs to the CvfB family.</text>
</comment>
<evidence type="ECO:0000259" key="2">
    <source>
        <dbReference type="SMART" id="SM00316"/>
    </source>
</evidence>
<dbReference type="RefSeq" id="WP_184341921.1">
    <property type="nucleotide sequence ID" value="NZ_JACHIG010000009.1"/>
</dbReference>
<dbReference type="PIRSF" id="PIRSF012524">
    <property type="entry name" value="YitL_S1"/>
    <property type="match status" value="1"/>
</dbReference>
<dbReference type="InterPro" id="IPR039566">
    <property type="entry name" value="CvfB_S1_st"/>
</dbReference>
<dbReference type="Pfam" id="PF17783">
    <property type="entry name" value="WHD_CvfB"/>
    <property type="match status" value="1"/>
</dbReference>
<dbReference type="Proteomes" id="UP000590740">
    <property type="component" value="Unassembled WGS sequence"/>
</dbReference>
<accession>A0A7W7YDP8</accession>
<dbReference type="GO" id="GO:0003676">
    <property type="term" value="F:nucleic acid binding"/>
    <property type="evidence" value="ECO:0007669"/>
    <property type="project" value="InterPro"/>
</dbReference>
<gene>
    <name evidence="3" type="ORF">HNQ65_003867</name>
</gene>
<protein>
    <recommendedName>
        <fullName evidence="2">S1 motif domain-containing protein</fullName>
    </recommendedName>
</protein>
<name>A0A7W7YDP8_9BACT</name>
<dbReference type="EMBL" id="JACHIG010000009">
    <property type="protein sequence ID" value="MBB5034273.1"/>
    <property type="molecule type" value="Genomic_DNA"/>
</dbReference>
<dbReference type="AlphaFoldDB" id="A0A7W7YDP8"/>
<dbReference type="Pfam" id="PF13509">
    <property type="entry name" value="S1_2"/>
    <property type="match status" value="2"/>
</dbReference>
<keyword evidence="4" id="KW-1185">Reference proteome</keyword>
<dbReference type="Gene3D" id="2.40.50.140">
    <property type="entry name" value="Nucleic acid-binding proteins"/>
    <property type="match status" value="1"/>
</dbReference>
<sequence length="296" mass="32549">MAQIGRLNSLIVLHSTPHGVYLDGGEHGEILLPNRYIPKGTGLDEAVEVFVYRDSEDRLVATTEKPFAMVGEFATLEVVNVNRNIGAFLSWGLLKDLLLPFREQANPVHVGEKVVVYILLDEKTDRIIATTRLNRHLSKARPPFKPGQAVPLLITARTPLGYNAIVGGTHMGLLYHSNVGAPLQVGQKLNGYVTALQPGGKIDLSLDASGYQRVASLTDRILEALKNNGGRLSYDDDSPPEVIRSHFEASKKAFKQALGALYKQRRIRFTNPGIEALDIREAKDGDWQPSGPKRQG</sequence>
<organism evidence="3 4">
    <name type="scientific">Prosthecobacter vanneervenii</name>
    <dbReference type="NCBI Taxonomy" id="48466"/>
    <lineage>
        <taxon>Bacteria</taxon>
        <taxon>Pseudomonadati</taxon>
        <taxon>Verrucomicrobiota</taxon>
        <taxon>Verrucomicrobiia</taxon>
        <taxon>Verrucomicrobiales</taxon>
        <taxon>Verrucomicrobiaceae</taxon>
        <taxon>Prosthecobacter</taxon>
    </lineage>
</organism>
<proteinExistence type="inferred from homology"/>
<dbReference type="PANTHER" id="PTHR37296">
    <property type="entry name" value="CONSERVED VIRULENCE FACTOR B"/>
    <property type="match status" value="1"/>
</dbReference>
<comment type="caution">
    <text evidence="3">The sequence shown here is derived from an EMBL/GenBank/DDBJ whole genome shotgun (WGS) entry which is preliminary data.</text>
</comment>
<dbReference type="InterPro" id="IPR036388">
    <property type="entry name" value="WH-like_DNA-bd_sf"/>
</dbReference>